<protein>
    <submittedName>
        <fullName evidence="10">Sushi, von Willebrand factor type A, EGF and pentraxin domain-containing protein 1-like</fullName>
    </submittedName>
</protein>
<dbReference type="PROSITE" id="PS01187">
    <property type="entry name" value="EGF_CA"/>
    <property type="match status" value="1"/>
</dbReference>
<proteinExistence type="predicted"/>
<dbReference type="InterPro" id="IPR000436">
    <property type="entry name" value="Sushi_SCR_CCP_dom"/>
</dbReference>
<sequence>MFWGQIPTWQLNDVDVMVTVGATQPSEISTVPATITAPDGFFSLRLETDALENARGFLATYSIGCPDPVFNSDTLVQPAQSNYNYGNVLTVSCGAGFVFDSEEFYDIIPGGSQSKASVQIECLFGGSWNVRTIPNCIRRYCGLPAPVLNGYIQSATGVVFGSTVTFGCLKGYGILSGQATVTCDQSGTWSSSPTCTAIQCPILNLQSSNAEVSFTYKDGRSVGSIYIFSCPPGYQLSGSPILLCQGDQTWSSALPVCQPRVCVVPTVPLASVLTGAKTVLLGDTLTVQCDTGYVVSGTQTVSSSITCQSDLTFGTLPVCVVSAFDYCSSNPCSVNQTCASAIGTHECSCRDGFIRNGNDCIDNDECETGSDGCSQVCVNLVSGYRCQCDQSGFSLFTSDGFNGFFIPTGETGRRAGDVYRNGHTCVLNQCPDPGEIINGYITNPQTSYHVNDSLTISCDLGYVPTQDLRTTVCSDNGQWVPSLPTCQVAKCAPDNLNDLTNPPVLTIPSGAVGYGQVVTSVCLVDGRGTFNRTRSCVFDPASLSYRLQGESLECGVIDCGPPELFLPIGARAKFPTIDNSTVFGSSFVFECSSSRYLTGGPLNSAVSCLSTGLWDLRSLDCIYNYCPDPGSALGGFSVVGGYSLGSVATYSCLKPGFQPLPSAGLLCGSTGTDISGVSGLQWSANTPVCTDVEAPYFPNCPVNNAVVVVPRYGIATLTVPAPVDNSGLWAELSVTPAYFLPGQLVAEDMLVIYTATDHAGLSSSCSIVIAVLDETAPVVECPTPVILYVSPTVNASVTFTDQLVSASDNDFIASTRFSLPGLSVTYDEVGETFDISATVFDGTGNNASCVFQVVVQGTKCDPETLNLPPNTNKTCVATDLSGYNCTFTCQAGFYFYETYEREEFFTSCEPGQDFFPSYIPACAESVPLGKVVSITLDYNTDKTSAVSEPCLSSFVNQIELALTELGPTFTSICAAQDTIDTVRLKEDTISVSLFDILDKVIFDFKLELLPSGATKDDFNTCAINIDTDFSLLPLGQGLVAERLANISLSLVQSAASSCPNITVVDVFTSPSDECERNLGSRTVGAEQVCCKSEIS</sequence>
<dbReference type="CDD" id="cd00054">
    <property type="entry name" value="EGF_CA"/>
    <property type="match status" value="1"/>
</dbReference>
<evidence type="ECO:0000256" key="2">
    <source>
        <dbReference type="ARBA" id="ARBA00022737"/>
    </source>
</evidence>
<evidence type="ECO:0000313" key="11">
    <source>
        <dbReference type="Proteomes" id="UP000762676"/>
    </source>
</evidence>
<evidence type="ECO:0000256" key="1">
    <source>
        <dbReference type="ARBA" id="ARBA00022659"/>
    </source>
</evidence>
<feature type="domain" description="Sushi" evidence="9">
    <location>
        <begin position="139"/>
        <end position="197"/>
    </location>
</feature>
<evidence type="ECO:0000259" key="7">
    <source>
        <dbReference type="PROSITE" id="PS50026"/>
    </source>
</evidence>
<dbReference type="CDD" id="cd00033">
    <property type="entry name" value="CCP"/>
    <property type="match status" value="5"/>
</dbReference>
<feature type="domain" description="EGF-like" evidence="7">
    <location>
        <begin position="323"/>
        <end position="361"/>
    </location>
</feature>
<dbReference type="SUPFAM" id="SSF57196">
    <property type="entry name" value="EGF/Laminin"/>
    <property type="match status" value="2"/>
</dbReference>
<evidence type="ECO:0000259" key="8">
    <source>
        <dbReference type="PROSITE" id="PS50825"/>
    </source>
</evidence>
<comment type="caution">
    <text evidence="5">Lacks conserved residue(s) required for the propagation of feature annotation.</text>
</comment>
<dbReference type="PROSITE" id="PS50026">
    <property type="entry name" value="EGF_3"/>
    <property type="match status" value="1"/>
</dbReference>
<dbReference type="InterPro" id="IPR050350">
    <property type="entry name" value="Compl-Cell_Adhes-Reg"/>
</dbReference>
<feature type="domain" description="HYR" evidence="8">
    <location>
        <begin position="690"/>
        <end position="773"/>
    </location>
</feature>
<dbReference type="InterPro" id="IPR000742">
    <property type="entry name" value="EGF"/>
</dbReference>
<reference evidence="10 11" key="1">
    <citation type="journal article" date="2021" name="Elife">
        <title>Chloroplast acquisition without the gene transfer in kleptoplastic sea slugs, Plakobranchus ocellatus.</title>
        <authorList>
            <person name="Maeda T."/>
            <person name="Takahashi S."/>
            <person name="Yoshida T."/>
            <person name="Shimamura S."/>
            <person name="Takaki Y."/>
            <person name="Nagai Y."/>
            <person name="Toyoda A."/>
            <person name="Suzuki Y."/>
            <person name="Arimoto A."/>
            <person name="Ishii H."/>
            <person name="Satoh N."/>
            <person name="Nishiyama T."/>
            <person name="Hasebe M."/>
            <person name="Maruyama T."/>
            <person name="Minagawa J."/>
            <person name="Obokata J."/>
            <person name="Shigenobu S."/>
        </authorList>
    </citation>
    <scope>NUCLEOTIDE SEQUENCE [LARGE SCALE GENOMIC DNA]</scope>
</reference>
<dbReference type="PROSITE" id="PS50923">
    <property type="entry name" value="SUSHI"/>
    <property type="match status" value="6"/>
</dbReference>
<dbReference type="Pfam" id="PF02494">
    <property type="entry name" value="HYR"/>
    <property type="match status" value="1"/>
</dbReference>
<organism evidence="10 11">
    <name type="scientific">Elysia marginata</name>
    <dbReference type="NCBI Taxonomy" id="1093978"/>
    <lineage>
        <taxon>Eukaryota</taxon>
        <taxon>Metazoa</taxon>
        <taxon>Spiralia</taxon>
        <taxon>Lophotrochozoa</taxon>
        <taxon>Mollusca</taxon>
        <taxon>Gastropoda</taxon>
        <taxon>Heterobranchia</taxon>
        <taxon>Euthyneura</taxon>
        <taxon>Panpulmonata</taxon>
        <taxon>Sacoglossa</taxon>
        <taxon>Placobranchoidea</taxon>
        <taxon>Plakobranchidae</taxon>
        <taxon>Elysia</taxon>
    </lineage>
</organism>
<dbReference type="AlphaFoldDB" id="A0AAV4HP77"/>
<name>A0AAV4HP77_9GAST</name>
<dbReference type="Gene3D" id="2.10.25.10">
    <property type="entry name" value="Laminin"/>
    <property type="match status" value="2"/>
</dbReference>
<keyword evidence="2" id="KW-0677">Repeat</keyword>
<feature type="disulfide bond" evidence="6">
    <location>
        <begin position="230"/>
        <end position="257"/>
    </location>
</feature>
<gene>
    <name evidence="10" type="ORF">ElyMa_006372100</name>
</gene>
<keyword evidence="3 6" id="KW-1015">Disulfide bond</keyword>
<evidence type="ECO:0000313" key="10">
    <source>
        <dbReference type="EMBL" id="GFR99349.1"/>
    </source>
</evidence>
<accession>A0AAV4HP77</accession>
<dbReference type="EMBL" id="BMAT01012799">
    <property type="protein sequence ID" value="GFR99349.1"/>
    <property type="molecule type" value="Genomic_DNA"/>
</dbReference>
<feature type="disulfide bond" evidence="6">
    <location>
        <begin position="168"/>
        <end position="195"/>
    </location>
</feature>
<keyword evidence="5" id="KW-0245">EGF-like domain</keyword>
<feature type="domain" description="Sushi" evidence="9">
    <location>
        <begin position="63"/>
        <end position="138"/>
    </location>
</feature>
<keyword evidence="11" id="KW-1185">Reference proteome</keyword>
<feature type="domain" description="HYR" evidence="8">
    <location>
        <begin position="774"/>
        <end position="857"/>
    </location>
</feature>
<feature type="disulfide bond" evidence="6">
    <location>
        <begin position="430"/>
        <end position="473"/>
    </location>
</feature>
<keyword evidence="1 6" id="KW-0768">Sushi</keyword>
<dbReference type="GO" id="GO:0005509">
    <property type="term" value="F:calcium ion binding"/>
    <property type="evidence" value="ECO:0007669"/>
    <property type="project" value="InterPro"/>
</dbReference>
<evidence type="ECO:0000256" key="4">
    <source>
        <dbReference type="ARBA" id="ARBA00023180"/>
    </source>
</evidence>
<dbReference type="InterPro" id="IPR035976">
    <property type="entry name" value="Sushi/SCR/CCP_sf"/>
</dbReference>
<keyword evidence="4" id="KW-0325">Glycoprotein</keyword>
<comment type="caution">
    <text evidence="10">The sequence shown here is derived from an EMBL/GenBank/DDBJ whole genome shotgun (WGS) entry which is preliminary data.</text>
</comment>
<dbReference type="InterPro" id="IPR018097">
    <property type="entry name" value="EGF_Ca-bd_CS"/>
</dbReference>
<dbReference type="Pfam" id="PF00084">
    <property type="entry name" value="Sushi"/>
    <property type="match status" value="4"/>
</dbReference>
<dbReference type="PROSITE" id="PS01186">
    <property type="entry name" value="EGF_2"/>
    <property type="match status" value="1"/>
</dbReference>
<dbReference type="InterPro" id="IPR003410">
    <property type="entry name" value="HYR_dom"/>
</dbReference>
<dbReference type="SMART" id="SM00032">
    <property type="entry name" value="CCP"/>
    <property type="match status" value="7"/>
</dbReference>
<evidence type="ECO:0000259" key="9">
    <source>
        <dbReference type="PROSITE" id="PS50923"/>
    </source>
</evidence>
<feature type="domain" description="Sushi" evidence="9">
    <location>
        <begin position="428"/>
        <end position="488"/>
    </location>
</feature>
<dbReference type="Gene3D" id="2.10.70.10">
    <property type="entry name" value="Complement Module, domain 1"/>
    <property type="match status" value="6"/>
</dbReference>
<evidence type="ECO:0000256" key="6">
    <source>
        <dbReference type="PROSITE-ProRule" id="PRU00302"/>
    </source>
</evidence>
<dbReference type="PANTHER" id="PTHR19325:SF560">
    <property type="entry name" value="SUSHI, VON WILLEBRAND FACTOR TYPE A, EGF AND PENTRAXIN DOMAIN-CONTAINING PROTEIN 1"/>
    <property type="match status" value="1"/>
</dbReference>
<dbReference type="SUPFAM" id="SSF57535">
    <property type="entry name" value="Complement control module/SCR domain"/>
    <property type="match status" value="7"/>
</dbReference>
<feature type="domain" description="Sushi" evidence="9">
    <location>
        <begin position="557"/>
        <end position="623"/>
    </location>
</feature>
<feature type="domain" description="Sushi" evidence="9">
    <location>
        <begin position="198"/>
        <end position="259"/>
    </location>
</feature>
<dbReference type="PROSITE" id="PS00010">
    <property type="entry name" value="ASX_HYDROXYL"/>
    <property type="match status" value="1"/>
</dbReference>
<dbReference type="SMART" id="SM00179">
    <property type="entry name" value="EGF_CA"/>
    <property type="match status" value="2"/>
</dbReference>
<feature type="domain" description="Sushi" evidence="9">
    <location>
        <begin position="624"/>
        <end position="691"/>
    </location>
</feature>
<dbReference type="InterPro" id="IPR001881">
    <property type="entry name" value="EGF-like_Ca-bd_dom"/>
</dbReference>
<dbReference type="InterPro" id="IPR000152">
    <property type="entry name" value="EGF-type_Asp/Asn_hydroxyl_site"/>
</dbReference>
<dbReference type="SMART" id="SM00181">
    <property type="entry name" value="EGF"/>
    <property type="match status" value="2"/>
</dbReference>
<dbReference type="Proteomes" id="UP000762676">
    <property type="component" value="Unassembled WGS sequence"/>
</dbReference>
<dbReference type="PANTHER" id="PTHR19325">
    <property type="entry name" value="COMPLEMENT COMPONENT-RELATED SUSHI DOMAIN-CONTAINING"/>
    <property type="match status" value="1"/>
</dbReference>
<dbReference type="PROSITE" id="PS50825">
    <property type="entry name" value="HYR"/>
    <property type="match status" value="2"/>
</dbReference>
<evidence type="ECO:0000256" key="3">
    <source>
        <dbReference type="ARBA" id="ARBA00023157"/>
    </source>
</evidence>
<evidence type="ECO:0000256" key="5">
    <source>
        <dbReference type="PROSITE-ProRule" id="PRU00076"/>
    </source>
</evidence>